<reference evidence="2" key="1">
    <citation type="submission" date="2016-02" db="EMBL/GenBank/DDBJ databases">
        <authorList>
            <person name="Rodrigo-Torres Lidia"/>
            <person name="Arahal R.David."/>
        </authorList>
    </citation>
    <scope>NUCLEOTIDE SEQUENCE [LARGE SCALE GENOMIC DNA]</scope>
    <source>
        <strain evidence="2">CECT 8713</strain>
    </source>
</reference>
<dbReference type="RefSeq" id="WP_062714913.1">
    <property type="nucleotide sequence ID" value="NZ_CAWRCI010000080.1"/>
</dbReference>
<dbReference type="EMBL" id="FIZY01000080">
    <property type="protein sequence ID" value="CZF86761.1"/>
    <property type="molecule type" value="Genomic_DNA"/>
</dbReference>
<proteinExistence type="predicted"/>
<name>A0A128FKF7_9GAMM</name>
<organism evidence="1 2">
    <name type="scientific">Grimontia marina</name>
    <dbReference type="NCBI Taxonomy" id="646534"/>
    <lineage>
        <taxon>Bacteria</taxon>
        <taxon>Pseudomonadati</taxon>
        <taxon>Pseudomonadota</taxon>
        <taxon>Gammaproteobacteria</taxon>
        <taxon>Vibrionales</taxon>
        <taxon>Vibrionaceae</taxon>
        <taxon>Grimontia</taxon>
    </lineage>
</organism>
<evidence type="ECO:0000313" key="1">
    <source>
        <dbReference type="EMBL" id="CZF86761.1"/>
    </source>
</evidence>
<keyword evidence="2" id="KW-1185">Reference proteome</keyword>
<dbReference type="OrthoDB" id="6628213at2"/>
<sequence>MFPQKEPKSRLILSGFDFLKPHVKNSFKPLAALGLSHLFPPDPIYSQYFILCGGLHGAYVGAKLELIVSGQLNLGFKVKSNEEKEYSFELGSAVKGILAIGVETNIRGGVRYWVVEGYFEAGASAKAEGLFELDSPNESELNLVFFHNGVVAKVYIEGGFGISQNDAKASTGGEDLFATDDDGNVLGKNTNVSGPNNAKLKDNGAEKEWQICPKLPKESSNYKIPLKSSKKKEEKG</sequence>
<evidence type="ECO:0000313" key="2">
    <source>
        <dbReference type="Proteomes" id="UP000073601"/>
    </source>
</evidence>
<accession>A0A128FKF7</accession>
<gene>
    <name evidence="1" type="ORF">GMA8713_04800</name>
</gene>
<dbReference type="AlphaFoldDB" id="A0A128FKF7"/>
<dbReference type="Proteomes" id="UP000073601">
    <property type="component" value="Unassembled WGS sequence"/>
</dbReference>
<protein>
    <submittedName>
        <fullName evidence="1">Uncharacterized protein</fullName>
    </submittedName>
</protein>